<dbReference type="InterPro" id="IPR011010">
    <property type="entry name" value="DNA_brk_join_enz"/>
</dbReference>
<name>A0AA41FBC5_9FIRM</name>
<dbReference type="GO" id="GO:0006310">
    <property type="term" value="P:DNA recombination"/>
    <property type="evidence" value="ECO:0007669"/>
    <property type="project" value="UniProtKB-KW"/>
</dbReference>
<reference evidence="3" key="1">
    <citation type="journal article" date="2021" name="Gut Microbes">
        <title>A synthetic consortium of 100 gut commensals modulates the composition and function in a colon model of the microbiome of elderly subjects.</title>
        <authorList>
            <person name="Perez M."/>
            <person name="Ntemiri A."/>
            <person name="Tan H."/>
            <person name="Harris H.M.B."/>
            <person name="Roager H.M."/>
            <person name="Ribiere C."/>
            <person name="O'Toole P.W."/>
        </authorList>
    </citation>
    <scope>NUCLEOTIDE SEQUENCE</scope>
    <source>
        <strain evidence="3">MCC335</strain>
    </source>
</reference>
<dbReference type="SUPFAM" id="SSF56349">
    <property type="entry name" value="DNA breaking-rejoining enzymes"/>
    <property type="match status" value="1"/>
</dbReference>
<evidence type="ECO:0000313" key="3">
    <source>
        <dbReference type="EMBL" id="MBT9808697.1"/>
    </source>
</evidence>
<evidence type="ECO:0000313" key="4">
    <source>
        <dbReference type="Proteomes" id="UP000708338"/>
    </source>
</evidence>
<dbReference type="InterPro" id="IPR002104">
    <property type="entry name" value="Integrase_catalytic"/>
</dbReference>
<accession>A0AA41FBC5</accession>
<keyword evidence="1" id="KW-0233">DNA recombination</keyword>
<feature type="domain" description="Tyr recombinase" evidence="2">
    <location>
        <begin position="1"/>
        <end position="80"/>
    </location>
</feature>
<evidence type="ECO:0000256" key="1">
    <source>
        <dbReference type="ARBA" id="ARBA00023172"/>
    </source>
</evidence>
<dbReference type="GO" id="GO:0015074">
    <property type="term" value="P:DNA integration"/>
    <property type="evidence" value="ECO:0007669"/>
    <property type="project" value="InterPro"/>
</dbReference>
<dbReference type="EMBL" id="WQPS01000004">
    <property type="protein sequence ID" value="MBT9808697.1"/>
    <property type="molecule type" value="Genomic_DNA"/>
</dbReference>
<protein>
    <submittedName>
        <fullName evidence="3">Tyrosine-type recombinase/integrase</fullName>
    </submittedName>
</protein>
<proteinExistence type="predicted"/>
<gene>
    <name evidence="3" type="ORF">GPL26_03445</name>
</gene>
<dbReference type="PROSITE" id="PS51898">
    <property type="entry name" value="TYR_RECOMBINASE"/>
    <property type="match status" value="1"/>
</dbReference>
<sequence>MSNISPDEIKAILDSIPTDNQYDRRDLALLALLYDSAARVQELCDLQVRDVRLKKPYTVKLIGKRQKARCVPLMGKTIYI</sequence>
<evidence type="ECO:0000259" key="2">
    <source>
        <dbReference type="PROSITE" id="PS51898"/>
    </source>
</evidence>
<dbReference type="Proteomes" id="UP000708338">
    <property type="component" value="Unassembled WGS sequence"/>
</dbReference>
<dbReference type="AlphaFoldDB" id="A0AA41FBC5"/>
<dbReference type="GO" id="GO:0003677">
    <property type="term" value="F:DNA binding"/>
    <property type="evidence" value="ECO:0007669"/>
    <property type="project" value="InterPro"/>
</dbReference>
<dbReference type="InterPro" id="IPR013762">
    <property type="entry name" value="Integrase-like_cat_sf"/>
</dbReference>
<dbReference type="Gene3D" id="1.10.443.10">
    <property type="entry name" value="Intergrase catalytic core"/>
    <property type="match status" value="1"/>
</dbReference>
<comment type="caution">
    <text evidence="3">The sequence shown here is derived from an EMBL/GenBank/DDBJ whole genome shotgun (WGS) entry which is preliminary data.</text>
</comment>
<dbReference type="Pfam" id="PF00589">
    <property type="entry name" value="Phage_integrase"/>
    <property type="match status" value="1"/>
</dbReference>
<organism evidence="3 4">
    <name type="scientific">Enterocloster citroniae</name>
    <dbReference type="NCBI Taxonomy" id="358743"/>
    <lineage>
        <taxon>Bacteria</taxon>
        <taxon>Bacillati</taxon>
        <taxon>Bacillota</taxon>
        <taxon>Clostridia</taxon>
        <taxon>Lachnospirales</taxon>
        <taxon>Lachnospiraceae</taxon>
        <taxon>Enterocloster</taxon>
    </lineage>
</organism>